<dbReference type="InterPro" id="IPR005905">
    <property type="entry name" value="D_ala_D_ala"/>
</dbReference>
<evidence type="ECO:0000256" key="3">
    <source>
        <dbReference type="ARBA" id="ARBA00010871"/>
    </source>
</evidence>
<feature type="domain" description="ATP-grasp" evidence="13">
    <location>
        <begin position="254"/>
        <end position="460"/>
    </location>
</feature>
<evidence type="ECO:0000256" key="11">
    <source>
        <dbReference type="ARBA" id="ARBA00023211"/>
    </source>
</evidence>
<dbReference type="PANTHER" id="PTHR23132">
    <property type="entry name" value="D-ALANINE--D-ALANINE LIGASE"/>
    <property type="match status" value="1"/>
</dbReference>
<dbReference type="SUPFAM" id="SSF53244">
    <property type="entry name" value="MurD-like peptide ligases, peptide-binding domain"/>
    <property type="match status" value="1"/>
</dbReference>
<dbReference type="GO" id="GO:0005829">
    <property type="term" value="C:cytosol"/>
    <property type="evidence" value="ECO:0007669"/>
    <property type="project" value="TreeGrafter"/>
</dbReference>
<evidence type="ECO:0000256" key="8">
    <source>
        <dbReference type="ARBA" id="ARBA00022842"/>
    </source>
</evidence>
<dbReference type="GO" id="GO:0071555">
    <property type="term" value="P:cell wall organization"/>
    <property type="evidence" value="ECO:0007669"/>
    <property type="project" value="UniProtKB-KW"/>
</dbReference>
<evidence type="ECO:0000256" key="1">
    <source>
        <dbReference type="ARBA" id="ARBA00001936"/>
    </source>
</evidence>
<feature type="non-terminal residue" evidence="14">
    <location>
        <position position="1"/>
    </location>
</feature>
<comment type="cofactor">
    <cofactor evidence="1">
        <name>Mn(2+)</name>
        <dbReference type="ChEBI" id="CHEBI:29035"/>
    </cofactor>
</comment>
<dbReference type="AlphaFoldDB" id="A0A0F9D6I9"/>
<keyword evidence="10" id="KW-0573">Peptidoglycan synthesis</keyword>
<dbReference type="NCBIfam" id="TIGR01205">
    <property type="entry name" value="D_ala_D_alaTIGR"/>
    <property type="match status" value="1"/>
</dbReference>
<keyword evidence="7" id="KW-0067">ATP-binding</keyword>
<evidence type="ECO:0000259" key="13">
    <source>
        <dbReference type="PROSITE" id="PS50975"/>
    </source>
</evidence>
<dbReference type="HAMAP" id="MF_00047">
    <property type="entry name" value="Dala_Dala_lig"/>
    <property type="match status" value="1"/>
</dbReference>
<dbReference type="InterPro" id="IPR011761">
    <property type="entry name" value="ATP-grasp"/>
</dbReference>
<dbReference type="GO" id="GO:0009252">
    <property type="term" value="P:peptidoglycan biosynthetic process"/>
    <property type="evidence" value="ECO:0007669"/>
    <property type="project" value="UniProtKB-KW"/>
</dbReference>
<comment type="caution">
    <text evidence="14">The sequence shown here is derived from an EMBL/GenBank/DDBJ whole genome shotgun (WGS) entry which is preliminary data.</text>
</comment>
<keyword evidence="9" id="KW-0133">Cell shape</keyword>
<dbReference type="InterPro" id="IPR013815">
    <property type="entry name" value="ATP_grasp_subdomain_1"/>
</dbReference>
<evidence type="ECO:0000256" key="6">
    <source>
        <dbReference type="ARBA" id="ARBA00022741"/>
    </source>
</evidence>
<keyword evidence="12" id="KW-0961">Cell wall biogenesis/degradation</keyword>
<protein>
    <recommendedName>
        <fullName evidence="13">ATP-grasp domain-containing protein</fullName>
    </recommendedName>
</protein>
<dbReference type="Gene3D" id="3.30.470.20">
    <property type="entry name" value="ATP-grasp fold, B domain"/>
    <property type="match status" value="1"/>
</dbReference>
<comment type="cofactor">
    <cofactor evidence="2">
        <name>Mg(2+)</name>
        <dbReference type="ChEBI" id="CHEBI:18420"/>
    </cofactor>
</comment>
<dbReference type="InterPro" id="IPR011095">
    <property type="entry name" value="Dala_Dala_lig_C"/>
</dbReference>
<evidence type="ECO:0000256" key="12">
    <source>
        <dbReference type="ARBA" id="ARBA00023316"/>
    </source>
</evidence>
<evidence type="ECO:0000256" key="9">
    <source>
        <dbReference type="ARBA" id="ARBA00022960"/>
    </source>
</evidence>
<dbReference type="InterPro" id="IPR016185">
    <property type="entry name" value="PreATP-grasp_dom_sf"/>
</dbReference>
<keyword evidence="5" id="KW-0479">Metal-binding</keyword>
<name>A0A0F9D6I9_9ZZZZ</name>
<evidence type="ECO:0000256" key="10">
    <source>
        <dbReference type="ARBA" id="ARBA00022984"/>
    </source>
</evidence>
<proteinExistence type="inferred from homology"/>
<sequence>TTLSALRSSIKERRLIAIFQPHRYSRIKDLLDDFTKCFTDADELVITDIYSASEKPIKNINEKLLVDLIKKQDVDVKHIKDKNLEKYLLKNLNPFDVVVTLGAGDISSKIRKISKNFQKKFSKKLKLGVIYGGQSNEHDISIKSTKNYILGFDRSLYDLKYFKILKDGCWIQEDGILDAKSDTDIRAIKVSKKDGIVSKKILKELTSLDVCFPVLHGPMGEDGMISAFLQTLNIAYVGSDYFTSPVAMDKAFSKTILKANGIDTLDFLEINQIEYRENKNEILAKIEKNFKLPIILKPNHLGSSLGIEVVEDKKDLKDAIEKVFKHDSSFIIEEKINAREVHTAVIGNDYIEIGEIAEMLTSGEFFDFENKYKKKVVKAKIPIDLDNDRVEEIKKLSKKVYLALKLNGFARIDFFIDKNEKIYFSEINPVPGFSSNNSTFAKMLELVGLDRKKMIDQFVILALHRKRKNKIFEK</sequence>
<dbReference type="InterPro" id="IPR000291">
    <property type="entry name" value="D-Ala_lig_Van_CS"/>
</dbReference>
<evidence type="ECO:0000256" key="5">
    <source>
        <dbReference type="ARBA" id="ARBA00022723"/>
    </source>
</evidence>
<dbReference type="SUPFAM" id="SSF52440">
    <property type="entry name" value="PreATP-grasp domain"/>
    <property type="match status" value="1"/>
</dbReference>
<dbReference type="PROSITE" id="PS50975">
    <property type="entry name" value="ATP_GRASP"/>
    <property type="match status" value="1"/>
</dbReference>
<reference evidence="14" key="1">
    <citation type="journal article" date="2015" name="Nature">
        <title>Complex archaea that bridge the gap between prokaryotes and eukaryotes.</title>
        <authorList>
            <person name="Spang A."/>
            <person name="Saw J.H."/>
            <person name="Jorgensen S.L."/>
            <person name="Zaremba-Niedzwiedzka K."/>
            <person name="Martijn J."/>
            <person name="Lind A.E."/>
            <person name="van Eijk R."/>
            <person name="Schleper C."/>
            <person name="Guy L."/>
            <person name="Ettema T.J."/>
        </authorList>
    </citation>
    <scope>NUCLEOTIDE SEQUENCE</scope>
</reference>
<dbReference type="InterPro" id="IPR036615">
    <property type="entry name" value="Mur_ligase_C_dom_sf"/>
</dbReference>
<evidence type="ECO:0000256" key="7">
    <source>
        <dbReference type="ARBA" id="ARBA00022840"/>
    </source>
</evidence>
<evidence type="ECO:0000313" key="14">
    <source>
        <dbReference type="EMBL" id="KKL13411.1"/>
    </source>
</evidence>
<dbReference type="GO" id="GO:0046872">
    <property type="term" value="F:metal ion binding"/>
    <property type="evidence" value="ECO:0007669"/>
    <property type="project" value="UniProtKB-KW"/>
</dbReference>
<dbReference type="Gene3D" id="3.40.50.20">
    <property type="match status" value="1"/>
</dbReference>
<dbReference type="Gene3D" id="3.30.1490.20">
    <property type="entry name" value="ATP-grasp fold, A domain"/>
    <property type="match status" value="1"/>
</dbReference>
<gene>
    <name evidence="14" type="ORF">LCGC14_2526030</name>
</gene>
<dbReference type="Pfam" id="PF07478">
    <property type="entry name" value="Dala_Dala_lig_C"/>
    <property type="match status" value="1"/>
</dbReference>
<dbReference type="SUPFAM" id="SSF56059">
    <property type="entry name" value="Glutathione synthetase ATP-binding domain-like"/>
    <property type="match status" value="1"/>
</dbReference>
<dbReference type="PANTHER" id="PTHR23132:SF25">
    <property type="entry name" value="D-ALANINE--D-ALANINE LIGASE A"/>
    <property type="match status" value="1"/>
</dbReference>
<dbReference type="InterPro" id="IPR011127">
    <property type="entry name" value="Dala_Dala_lig_N"/>
</dbReference>
<evidence type="ECO:0000256" key="2">
    <source>
        <dbReference type="ARBA" id="ARBA00001946"/>
    </source>
</evidence>
<dbReference type="GO" id="GO:0008716">
    <property type="term" value="F:D-alanine-D-alanine ligase activity"/>
    <property type="evidence" value="ECO:0007669"/>
    <property type="project" value="InterPro"/>
</dbReference>
<dbReference type="EMBL" id="LAZR01040865">
    <property type="protein sequence ID" value="KKL13411.1"/>
    <property type="molecule type" value="Genomic_DNA"/>
</dbReference>
<dbReference type="PROSITE" id="PS00843">
    <property type="entry name" value="DALA_DALA_LIGASE_1"/>
    <property type="match status" value="1"/>
</dbReference>
<dbReference type="NCBIfam" id="NF002528">
    <property type="entry name" value="PRK01966.1-4"/>
    <property type="match status" value="1"/>
</dbReference>
<keyword evidence="11" id="KW-0464">Manganese</keyword>
<accession>A0A0F9D6I9</accession>
<dbReference type="GO" id="GO:0005524">
    <property type="term" value="F:ATP binding"/>
    <property type="evidence" value="ECO:0007669"/>
    <property type="project" value="UniProtKB-KW"/>
</dbReference>
<keyword evidence="6" id="KW-0547">Nucleotide-binding</keyword>
<evidence type="ECO:0000256" key="4">
    <source>
        <dbReference type="ARBA" id="ARBA00022598"/>
    </source>
</evidence>
<dbReference type="PROSITE" id="PS00844">
    <property type="entry name" value="DALA_DALA_LIGASE_2"/>
    <property type="match status" value="1"/>
</dbReference>
<dbReference type="GO" id="GO:0008360">
    <property type="term" value="P:regulation of cell shape"/>
    <property type="evidence" value="ECO:0007669"/>
    <property type="project" value="UniProtKB-KW"/>
</dbReference>
<comment type="similarity">
    <text evidence="3">Belongs to the D-alanine--D-alanine ligase family.</text>
</comment>
<keyword evidence="8" id="KW-0460">Magnesium</keyword>
<dbReference type="Gene3D" id="3.90.190.20">
    <property type="entry name" value="Mur ligase, C-terminal domain"/>
    <property type="match status" value="1"/>
</dbReference>
<keyword evidence="4" id="KW-0436">Ligase</keyword>
<dbReference type="Pfam" id="PF01820">
    <property type="entry name" value="Dala_Dala_lig_N"/>
    <property type="match status" value="1"/>
</dbReference>
<organism evidence="14">
    <name type="scientific">marine sediment metagenome</name>
    <dbReference type="NCBI Taxonomy" id="412755"/>
    <lineage>
        <taxon>unclassified sequences</taxon>
        <taxon>metagenomes</taxon>
        <taxon>ecological metagenomes</taxon>
    </lineage>
</organism>